<comment type="subcellular location">
    <subcellularLocation>
        <location evidence="1">Cell membrane</location>
        <topology evidence="1">Multi-pass membrane protein</topology>
    </subcellularLocation>
</comment>
<feature type="disulfide bond" evidence="10">
    <location>
        <begin position="37"/>
        <end position="98"/>
    </location>
</feature>
<keyword evidence="7 10" id="KW-1015">Disulfide bond</keyword>
<dbReference type="AlphaFoldDB" id="A0AAW0PU23"/>
<dbReference type="InterPro" id="IPR015526">
    <property type="entry name" value="Frizzled/SFRP"/>
</dbReference>
<keyword evidence="3" id="KW-0472">Membrane</keyword>
<evidence type="ECO:0000256" key="9">
    <source>
        <dbReference type="ARBA" id="ARBA00023224"/>
    </source>
</evidence>
<keyword evidence="8" id="KW-0325">Glycoprotein</keyword>
<name>A0AAW0PU23_9GOBI</name>
<evidence type="ECO:0000256" key="8">
    <source>
        <dbReference type="ARBA" id="ARBA00023180"/>
    </source>
</evidence>
<feature type="region of interest" description="Disordered" evidence="11">
    <location>
        <begin position="148"/>
        <end position="184"/>
    </location>
</feature>
<keyword evidence="9" id="KW-0807">Transducer</keyword>
<keyword evidence="5 12" id="KW-0732">Signal</keyword>
<keyword evidence="4" id="KW-0879">Wnt signaling pathway</keyword>
<evidence type="ECO:0000256" key="12">
    <source>
        <dbReference type="SAM" id="SignalP"/>
    </source>
</evidence>
<protein>
    <recommendedName>
        <fullName evidence="13">FZ domain-containing protein</fullName>
    </recommendedName>
</protein>
<dbReference type="GO" id="GO:0005886">
    <property type="term" value="C:plasma membrane"/>
    <property type="evidence" value="ECO:0007669"/>
    <property type="project" value="UniProtKB-SubCell"/>
</dbReference>
<proteinExistence type="predicted"/>
<gene>
    <name evidence="14" type="ORF">WMY93_005129</name>
</gene>
<dbReference type="PANTHER" id="PTHR11309">
    <property type="entry name" value="FRIZZLED"/>
    <property type="match status" value="1"/>
</dbReference>
<dbReference type="InterPro" id="IPR036790">
    <property type="entry name" value="Frizzled_dom_sf"/>
</dbReference>
<feature type="disulfide bond" evidence="10">
    <location>
        <begin position="45"/>
        <end position="91"/>
    </location>
</feature>
<feature type="disulfide bond" evidence="10">
    <location>
        <begin position="109"/>
        <end position="150"/>
    </location>
</feature>
<keyword evidence="2" id="KW-0217">Developmental protein</keyword>
<comment type="caution">
    <text evidence="14">The sequence shown here is derived from an EMBL/GenBank/DDBJ whole genome shotgun (WGS) entry which is preliminary data.</text>
</comment>
<dbReference type="SMART" id="SM00063">
    <property type="entry name" value="FRI"/>
    <property type="match status" value="1"/>
</dbReference>
<evidence type="ECO:0000256" key="1">
    <source>
        <dbReference type="ARBA" id="ARBA00004651"/>
    </source>
</evidence>
<evidence type="ECO:0000256" key="2">
    <source>
        <dbReference type="ARBA" id="ARBA00022473"/>
    </source>
</evidence>
<feature type="domain" description="FZ" evidence="13">
    <location>
        <begin position="32"/>
        <end position="153"/>
    </location>
</feature>
<feature type="chain" id="PRO_5044024554" description="FZ domain-containing protein" evidence="12">
    <location>
        <begin position="22"/>
        <end position="184"/>
    </location>
</feature>
<reference evidence="15" key="1">
    <citation type="submission" date="2024-04" db="EMBL/GenBank/DDBJ databases">
        <title>Salinicola lusitanus LLJ914,a marine bacterium isolated from the Okinawa Trough.</title>
        <authorList>
            <person name="Li J."/>
        </authorList>
    </citation>
    <scope>NUCLEOTIDE SEQUENCE [LARGE SCALE GENOMIC DNA]</scope>
</reference>
<keyword evidence="3" id="KW-1003">Cell membrane</keyword>
<evidence type="ECO:0000313" key="15">
    <source>
        <dbReference type="Proteomes" id="UP001460270"/>
    </source>
</evidence>
<dbReference type="GO" id="GO:0035567">
    <property type="term" value="P:non-canonical Wnt signaling pathway"/>
    <property type="evidence" value="ECO:0007669"/>
    <property type="project" value="TreeGrafter"/>
</dbReference>
<sequence length="184" mass="20743">MCCAKLRLLSALLLMLRSSWGSAISSIDPDWSGEGRCQHITIPQCKDIGYNMTRMPNLMGHDDQKEASIKLQEFAPLIQYGCHSHLKFFLCSLYAPMCTEQVSNPIFACRAMCEQVKLKCSPVLGQFNIPWPEFLDCSRLPTKNDPNNLCMEAPNNGSDEPPKVSHTQPPDFRPQRPLQARTCI</sequence>
<dbReference type="Gene3D" id="1.10.2000.10">
    <property type="entry name" value="Frizzled cysteine-rich domain"/>
    <property type="match status" value="1"/>
</dbReference>
<organism evidence="14 15">
    <name type="scientific">Mugilogobius chulae</name>
    <name type="common">yellowstripe goby</name>
    <dbReference type="NCBI Taxonomy" id="88201"/>
    <lineage>
        <taxon>Eukaryota</taxon>
        <taxon>Metazoa</taxon>
        <taxon>Chordata</taxon>
        <taxon>Craniata</taxon>
        <taxon>Vertebrata</taxon>
        <taxon>Euteleostomi</taxon>
        <taxon>Actinopterygii</taxon>
        <taxon>Neopterygii</taxon>
        <taxon>Teleostei</taxon>
        <taxon>Neoteleostei</taxon>
        <taxon>Acanthomorphata</taxon>
        <taxon>Gobiaria</taxon>
        <taxon>Gobiiformes</taxon>
        <taxon>Gobioidei</taxon>
        <taxon>Gobiidae</taxon>
        <taxon>Gobionellinae</taxon>
        <taxon>Mugilogobius</taxon>
    </lineage>
</organism>
<accession>A0AAW0PU23</accession>
<dbReference type="InterPro" id="IPR020067">
    <property type="entry name" value="Frizzled_dom"/>
</dbReference>
<dbReference type="GO" id="GO:0004930">
    <property type="term" value="F:G protein-coupled receptor activity"/>
    <property type="evidence" value="ECO:0007669"/>
    <property type="project" value="UniProtKB-KW"/>
</dbReference>
<feature type="disulfide bond" evidence="10">
    <location>
        <begin position="82"/>
        <end position="120"/>
    </location>
</feature>
<dbReference type="FunFam" id="1.10.2000.10:FF:000007">
    <property type="entry name" value="Frizzled class receptor 10"/>
    <property type="match status" value="1"/>
</dbReference>
<dbReference type="GO" id="GO:0005615">
    <property type="term" value="C:extracellular space"/>
    <property type="evidence" value="ECO:0007669"/>
    <property type="project" value="TreeGrafter"/>
</dbReference>
<dbReference type="PROSITE" id="PS50038">
    <property type="entry name" value="FZ"/>
    <property type="match status" value="1"/>
</dbReference>
<feature type="disulfide bond" evidence="10">
    <location>
        <begin position="113"/>
        <end position="137"/>
    </location>
</feature>
<dbReference type="Pfam" id="PF01392">
    <property type="entry name" value="Fz"/>
    <property type="match status" value="1"/>
</dbReference>
<evidence type="ECO:0000256" key="6">
    <source>
        <dbReference type="ARBA" id="ARBA00023040"/>
    </source>
</evidence>
<evidence type="ECO:0000256" key="3">
    <source>
        <dbReference type="ARBA" id="ARBA00022475"/>
    </source>
</evidence>
<evidence type="ECO:0000256" key="7">
    <source>
        <dbReference type="ARBA" id="ARBA00023157"/>
    </source>
</evidence>
<evidence type="ECO:0000259" key="13">
    <source>
        <dbReference type="PROSITE" id="PS50038"/>
    </source>
</evidence>
<keyword evidence="6" id="KW-0675">Receptor</keyword>
<feature type="signal peptide" evidence="12">
    <location>
        <begin position="1"/>
        <end position="21"/>
    </location>
</feature>
<evidence type="ECO:0000256" key="11">
    <source>
        <dbReference type="SAM" id="MobiDB-lite"/>
    </source>
</evidence>
<evidence type="ECO:0000256" key="5">
    <source>
        <dbReference type="ARBA" id="ARBA00022729"/>
    </source>
</evidence>
<dbReference type="Proteomes" id="UP001460270">
    <property type="component" value="Unassembled WGS sequence"/>
</dbReference>
<keyword evidence="15" id="KW-1185">Reference proteome</keyword>
<evidence type="ECO:0000256" key="4">
    <source>
        <dbReference type="ARBA" id="ARBA00022687"/>
    </source>
</evidence>
<keyword evidence="6" id="KW-0297">G-protein coupled receptor</keyword>
<evidence type="ECO:0000313" key="14">
    <source>
        <dbReference type="EMBL" id="KAK7934233.1"/>
    </source>
</evidence>
<dbReference type="PANTHER" id="PTHR11309:SF86">
    <property type="entry name" value="FRIZZLED-10"/>
    <property type="match status" value="1"/>
</dbReference>
<dbReference type="SUPFAM" id="SSF63501">
    <property type="entry name" value="Frizzled cysteine-rich domain"/>
    <property type="match status" value="1"/>
</dbReference>
<dbReference type="EMBL" id="JBBPFD010000003">
    <property type="protein sequence ID" value="KAK7934233.1"/>
    <property type="molecule type" value="Genomic_DNA"/>
</dbReference>
<dbReference type="GO" id="GO:0017147">
    <property type="term" value="F:Wnt-protein binding"/>
    <property type="evidence" value="ECO:0007669"/>
    <property type="project" value="TreeGrafter"/>
</dbReference>
<evidence type="ECO:0000256" key="10">
    <source>
        <dbReference type="PROSITE-ProRule" id="PRU00090"/>
    </source>
</evidence>
<dbReference type="GO" id="GO:0060070">
    <property type="term" value="P:canonical Wnt signaling pathway"/>
    <property type="evidence" value="ECO:0007669"/>
    <property type="project" value="TreeGrafter"/>
</dbReference>